<dbReference type="eggNOG" id="ENOG5031PUY">
    <property type="taxonomic scope" value="Bacteria"/>
</dbReference>
<organism evidence="1 2">
    <name type="scientific">Magnetococcus marinus (strain ATCC BAA-1437 / JCM 17883 / MC-1)</name>
    <dbReference type="NCBI Taxonomy" id="156889"/>
    <lineage>
        <taxon>Bacteria</taxon>
        <taxon>Pseudomonadati</taxon>
        <taxon>Pseudomonadota</taxon>
        <taxon>Magnetococcia</taxon>
        <taxon>Magnetococcales</taxon>
        <taxon>Magnetococcaceae</taxon>
        <taxon>Magnetococcus</taxon>
    </lineage>
</organism>
<gene>
    <name evidence="1" type="ordered locus">Mmc1_2919</name>
</gene>
<reference evidence="1 2" key="2">
    <citation type="journal article" date="2012" name="Int. J. Syst. Evol. Microbiol.">
        <title>Magnetococcus marinus gen. nov., sp. nov., a marine, magnetotactic bacterium that represents a novel lineage (Magnetococcaceae fam. nov.; Magnetococcales ord. nov.) at the base of the Alphaproteobacteria.</title>
        <authorList>
            <person name="Bazylinski D.A."/>
            <person name="Williams T.J."/>
            <person name="Lefevre C.T."/>
            <person name="Berg R.J."/>
            <person name="Zhang C.L."/>
            <person name="Bowser S.S."/>
            <person name="Dean A.J."/>
            <person name="Beveridge T.J."/>
        </authorList>
    </citation>
    <scope>NUCLEOTIDE SEQUENCE [LARGE SCALE GENOMIC DNA]</scope>
    <source>
        <strain evidence="2">ATCC BAA-1437 / JCM 17883 / MC-1</strain>
    </source>
</reference>
<sequence length="102" mass="11942">MITLQSEITAIRDQIATADLQRQATGGRIDAAWFHRARTALRHKQERLARFKEHIRSLPGDRQERKQRLKDAIIEVLRADYDDDEWRQVLDEAHDILEGKVA</sequence>
<accession>A0LBR7</accession>
<dbReference type="AlphaFoldDB" id="A0LBR7"/>
<protein>
    <submittedName>
        <fullName evidence="1">Uncharacterized protein</fullName>
    </submittedName>
</protein>
<dbReference type="HOGENOM" id="CLU_2036314_0_0_5"/>
<dbReference type="KEGG" id="mgm:Mmc1_2919"/>
<dbReference type="Proteomes" id="UP000002586">
    <property type="component" value="Chromosome"/>
</dbReference>
<evidence type="ECO:0000313" key="2">
    <source>
        <dbReference type="Proteomes" id="UP000002586"/>
    </source>
</evidence>
<dbReference type="STRING" id="156889.Mmc1_2919"/>
<name>A0LBR7_MAGMM</name>
<reference evidence="2" key="1">
    <citation type="journal article" date="2009" name="Appl. Environ. Microbiol.">
        <title>Complete genome sequence of the chemolithoautotrophic marine magnetotactic coccus strain MC-1.</title>
        <authorList>
            <person name="Schubbe S."/>
            <person name="Williams T.J."/>
            <person name="Xie G."/>
            <person name="Kiss H.E."/>
            <person name="Brettin T.S."/>
            <person name="Martinez D."/>
            <person name="Ross C.A."/>
            <person name="Schuler D."/>
            <person name="Cox B.L."/>
            <person name="Nealson K.H."/>
            <person name="Bazylinski D.A."/>
        </authorList>
    </citation>
    <scope>NUCLEOTIDE SEQUENCE [LARGE SCALE GENOMIC DNA]</scope>
    <source>
        <strain evidence="2">ATCC BAA-1437 / JCM 17883 / MC-1</strain>
    </source>
</reference>
<keyword evidence="2" id="KW-1185">Reference proteome</keyword>
<proteinExistence type="predicted"/>
<dbReference type="EMBL" id="CP000471">
    <property type="protein sequence ID" value="ABK45410.1"/>
    <property type="molecule type" value="Genomic_DNA"/>
</dbReference>
<evidence type="ECO:0000313" key="1">
    <source>
        <dbReference type="EMBL" id="ABK45410.1"/>
    </source>
</evidence>